<dbReference type="NCBIfam" id="TIGR00365">
    <property type="entry name" value="Grx4 family monothiol glutaredoxin"/>
    <property type="match status" value="1"/>
</dbReference>
<protein>
    <submittedName>
        <fullName evidence="8">Glutaredoxin-like protein</fullName>
    </submittedName>
</protein>
<gene>
    <name evidence="8" type="ORF">CTEN210_08089</name>
</gene>
<dbReference type="InterPro" id="IPR033658">
    <property type="entry name" value="GRX_PICOT-like"/>
</dbReference>
<evidence type="ECO:0000313" key="9">
    <source>
        <dbReference type="Proteomes" id="UP001054902"/>
    </source>
</evidence>
<sequence length="158" mass="17354">MRAQSVGLIFAAFVASAKGFTSPACSNLVSKEATSKLSMSDFADDFMQETPDQTQQRIQDLVDEHPVLLFMKGTKIFPSCGFSSTAVQILNTFNIDFHSVDVLADEAIRSGVKEFSDWPTIPQLYVAGEFIGGSDIMIEMYQSGELGEMIEKSKADMM</sequence>
<keyword evidence="2" id="KW-0479">Metal-binding</keyword>
<dbReference type="PANTHER" id="PTHR10293:SF16">
    <property type="entry name" value="GLUTAREDOXIN-RELATED PROTEIN 5, MITOCHONDRIAL"/>
    <property type="match status" value="1"/>
</dbReference>
<dbReference type="GO" id="GO:0005759">
    <property type="term" value="C:mitochondrial matrix"/>
    <property type="evidence" value="ECO:0007669"/>
    <property type="project" value="TreeGrafter"/>
</dbReference>
<evidence type="ECO:0000256" key="5">
    <source>
        <dbReference type="ARBA" id="ARBA00023284"/>
    </source>
</evidence>
<feature type="domain" description="Glutaredoxin" evidence="7">
    <location>
        <begin position="67"/>
        <end position="131"/>
    </location>
</feature>
<feature type="chain" id="PRO_5042075162" evidence="6">
    <location>
        <begin position="20"/>
        <end position="158"/>
    </location>
</feature>
<keyword evidence="1" id="KW-0001">2Fe-2S</keyword>
<keyword evidence="3" id="KW-0408">Iron</keyword>
<dbReference type="Pfam" id="PF00462">
    <property type="entry name" value="Glutaredoxin"/>
    <property type="match status" value="1"/>
</dbReference>
<dbReference type="InterPro" id="IPR036249">
    <property type="entry name" value="Thioredoxin-like_sf"/>
</dbReference>
<comment type="caution">
    <text evidence="8">The sequence shown here is derived from an EMBL/GenBank/DDBJ whole genome shotgun (WGS) entry which is preliminary data.</text>
</comment>
<dbReference type="GO" id="GO:0046872">
    <property type="term" value="F:metal ion binding"/>
    <property type="evidence" value="ECO:0007669"/>
    <property type="project" value="UniProtKB-KW"/>
</dbReference>
<proteinExistence type="predicted"/>
<keyword evidence="9" id="KW-1185">Reference proteome</keyword>
<organism evidence="8 9">
    <name type="scientific">Chaetoceros tenuissimus</name>
    <dbReference type="NCBI Taxonomy" id="426638"/>
    <lineage>
        <taxon>Eukaryota</taxon>
        <taxon>Sar</taxon>
        <taxon>Stramenopiles</taxon>
        <taxon>Ochrophyta</taxon>
        <taxon>Bacillariophyta</taxon>
        <taxon>Coscinodiscophyceae</taxon>
        <taxon>Chaetocerotophycidae</taxon>
        <taxon>Chaetocerotales</taxon>
        <taxon>Chaetocerotaceae</taxon>
        <taxon>Chaetoceros</taxon>
    </lineage>
</organism>
<evidence type="ECO:0000256" key="1">
    <source>
        <dbReference type="ARBA" id="ARBA00022714"/>
    </source>
</evidence>
<dbReference type="EMBL" id="BLLK01000045">
    <property type="protein sequence ID" value="GFH51613.1"/>
    <property type="molecule type" value="Genomic_DNA"/>
</dbReference>
<dbReference type="InterPro" id="IPR002109">
    <property type="entry name" value="Glutaredoxin"/>
</dbReference>
<dbReference type="PANTHER" id="PTHR10293">
    <property type="entry name" value="GLUTAREDOXIN FAMILY MEMBER"/>
    <property type="match status" value="1"/>
</dbReference>
<dbReference type="AlphaFoldDB" id="A0AAD3CTD8"/>
<dbReference type="GO" id="GO:0051537">
    <property type="term" value="F:2 iron, 2 sulfur cluster binding"/>
    <property type="evidence" value="ECO:0007669"/>
    <property type="project" value="UniProtKB-KW"/>
</dbReference>
<feature type="signal peptide" evidence="6">
    <location>
        <begin position="1"/>
        <end position="19"/>
    </location>
</feature>
<evidence type="ECO:0000256" key="2">
    <source>
        <dbReference type="ARBA" id="ARBA00022723"/>
    </source>
</evidence>
<reference evidence="8 9" key="1">
    <citation type="journal article" date="2021" name="Sci. Rep.">
        <title>The genome of the diatom Chaetoceros tenuissimus carries an ancient integrated fragment of an extant virus.</title>
        <authorList>
            <person name="Hongo Y."/>
            <person name="Kimura K."/>
            <person name="Takaki Y."/>
            <person name="Yoshida Y."/>
            <person name="Baba S."/>
            <person name="Kobayashi G."/>
            <person name="Nagasaki K."/>
            <person name="Hano T."/>
            <person name="Tomaru Y."/>
        </authorList>
    </citation>
    <scope>NUCLEOTIDE SEQUENCE [LARGE SCALE GENOMIC DNA]</scope>
    <source>
        <strain evidence="8 9">NIES-3715</strain>
    </source>
</reference>
<dbReference type="InterPro" id="IPR004480">
    <property type="entry name" value="Monothiol_GRX-rel"/>
</dbReference>
<dbReference type="SUPFAM" id="SSF52833">
    <property type="entry name" value="Thioredoxin-like"/>
    <property type="match status" value="1"/>
</dbReference>
<dbReference type="CDD" id="cd03028">
    <property type="entry name" value="GRX_PICOT_like"/>
    <property type="match status" value="1"/>
</dbReference>
<evidence type="ECO:0000256" key="6">
    <source>
        <dbReference type="SAM" id="SignalP"/>
    </source>
</evidence>
<keyword evidence="6" id="KW-0732">Signal</keyword>
<dbReference type="FunFam" id="3.40.30.10:FF:000005">
    <property type="entry name" value="Glutaredoxin 5"/>
    <property type="match status" value="1"/>
</dbReference>
<dbReference type="PROSITE" id="PS51354">
    <property type="entry name" value="GLUTAREDOXIN_2"/>
    <property type="match status" value="1"/>
</dbReference>
<dbReference type="Gene3D" id="3.40.30.10">
    <property type="entry name" value="Glutaredoxin"/>
    <property type="match status" value="1"/>
</dbReference>
<evidence type="ECO:0000256" key="3">
    <source>
        <dbReference type="ARBA" id="ARBA00023004"/>
    </source>
</evidence>
<accession>A0AAD3CTD8</accession>
<keyword evidence="4" id="KW-0411">Iron-sulfur</keyword>
<evidence type="ECO:0000313" key="8">
    <source>
        <dbReference type="EMBL" id="GFH51613.1"/>
    </source>
</evidence>
<keyword evidence="5" id="KW-0676">Redox-active center</keyword>
<evidence type="ECO:0000259" key="7">
    <source>
        <dbReference type="Pfam" id="PF00462"/>
    </source>
</evidence>
<evidence type="ECO:0000256" key="4">
    <source>
        <dbReference type="ARBA" id="ARBA00023014"/>
    </source>
</evidence>
<name>A0AAD3CTD8_9STRA</name>
<dbReference type="Proteomes" id="UP001054902">
    <property type="component" value="Unassembled WGS sequence"/>
</dbReference>